<evidence type="ECO:0000313" key="1">
    <source>
        <dbReference type="EMBL" id="MBI5976056.1"/>
    </source>
</evidence>
<proteinExistence type="predicted"/>
<comment type="caution">
    <text evidence="1">The sequence shown here is derived from an EMBL/GenBank/DDBJ whole genome shotgun (WGS) entry which is preliminary data.</text>
</comment>
<dbReference type="PANTHER" id="PTHR33498">
    <property type="entry name" value="TRANSPOSASE FOR INSERTION SEQUENCE ELEMENT IS1557"/>
    <property type="match status" value="1"/>
</dbReference>
<dbReference type="EMBL" id="JABANU010000064">
    <property type="protein sequence ID" value="MBI5976056.1"/>
    <property type="molecule type" value="Genomic_DNA"/>
</dbReference>
<keyword evidence="2" id="KW-1185">Reference proteome</keyword>
<accession>A0ABS0TDK1</accession>
<name>A0ABS0TDK1_9STAP</name>
<dbReference type="Proteomes" id="UP000751852">
    <property type="component" value="Unassembled WGS sequence"/>
</dbReference>
<protein>
    <submittedName>
        <fullName evidence="1">Transposase</fullName>
    </submittedName>
</protein>
<dbReference type="PANTHER" id="PTHR33498:SF1">
    <property type="entry name" value="TRANSPOSASE FOR INSERTION SEQUENCE ELEMENT IS1557"/>
    <property type="match status" value="1"/>
</dbReference>
<sequence>MNYFISKTLNIKDENIQFEEKVEKSKFKGRLSFFYYGELSYIPSHCECCEEKNEHHTVIKAGKKQSRITLPHISELPAYFILQKQRFYCKACNTYFTAQYPVVDKFCFISKNTKMAVLNKATDIRSEASIAQDCSVSPTTVA</sequence>
<gene>
    <name evidence="1" type="ORF">HHH54_10910</name>
</gene>
<feature type="non-terminal residue" evidence="1">
    <location>
        <position position="142"/>
    </location>
</feature>
<reference evidence="1 2" key="1">
    <citation type="submission" date="2020-04" db="EMBL/GenBank/DDBJ databases">
        <title>Staphylococcus species from domestic dog.</title>
        <authorList>
            <person name="Paterson G.K."/>
        </authorList>
    </citation>
    <scope>NUCLEOTIDE SEQUENCE [LARGE SCALE GENOMIC DNA]</scope>
    <source>
        <strain evidence="1 2">H16/1A</strain>
    </source>
</reference>
<evidence type="ECO:0000313" key="2">
    <source>
        <dbReference type="Proteomes" id="UP000751852"/>
    </source>
</evidence>
<dbReference type="RefSeq" id="WP_198618815.1">
    <property type="nucleotide sequence ID" value="NZ_JABANU010000064.1"/>
</dbReference>
<organism evidence="1 2">
    <name type="scientific">Staphylococcus canis</name>
    <dbReference type="NCBI Taxonomy" id="2724942"/>
    <lineage>
        <taxon>Bacteria</taxon>
        <taxon>Bacillati</taxon>
        <taxon>Bacillota</taxon>
        <taxon>Bacilli</taxon>
        <taxon>Bacillales</taxon>
        <taxon>Staphylococcaceae</taxon>
        <taxon>Staphylococcus</taxon>
    </lineage>
</organism>
<dbReference type="InterPro" id="IPR047951">
    <property type="entry name" value="Transpos_ISL3"/>
</dbReference>